<dbReference type="InterPro" id="IPR043519">
    <property type="entry name" value="NT_sf"/>
</dbReference>
<proteinExistence type="predicted"/>
<reference evidence="2 3" key="1">
    <citation type="journal article" date="2005" name="Genome Res.">
        <title>Complete genome sequence of the hyperthermophilic archaeon Thermococcus kodakaraensis KOD1 and comparison with Pyrococcus genomes.</title>
        <authorList>
            <person name="Fukui T."/>
            <person name="Atomi H."/>
            <person name="Kanai T."/>
            <person name="Matsumi R."/>
            <person name="Fujiwara S."/>
            <person name="Imanaka T."/>
        </authorList>
    </citation>
    <scope>NUCLEOTIDE SEQUENCE [LARGE SCALE GENOMIC DNA]</scope>
    <source>
        <strain evidence="3">ATCC BAA-918 / JCM 12380 / KOD1</strain>
    </source>
</reference>
<dbReference type="HOGENOM" id="CLU_154345_0_0_2"/>
<dbReference type="EnsemblBacteria" id="BAD84863">
    <property type="protein sequence ID" value="BAD84863"/>
    <property type="gene ID" value="TK0674"/>
</dbReference>
<dbReference type="SUPFAM" id="SSF81301">
    <property type="entry name" value="Nucleotidyltransferase"/>
    <property type="match status" value="1"/>
</dbReference>
<dbReference type="CDD" id="cd05403">
    <property type="entry name" value="NT_KNTase_like"/>
    <property type="match status" value="1"/>
</dbReference>
<accession>Q5JF01</accession>
<protein>
    <submittedName>
        <fullName evidence="2">Nucleotidyltransferase</fullName>
    </submittedName>
</protein>
<dbReference type="Pfam" id="PF01909">
    <property type="entry name" value="NTP_transf_2"/>
    <property type="match status" value="1"/>
</dbReference>
<dbReference type="PATRIC" id="fig|69014.16.peg.655"/>
<dbReference type="STRING" id="69014.TK0674"/>
<dbReference type="Gene3D" id="3.30.460.10">
    <property type="entry name" value="Beta Polymerase, domain 2"/>
    <property type="match status" value="1"/>
</dbReference>
<gene>
    <name evidence="2" type="ordered locus">TK0674</name>
</gene>
<organism evidence="2 3">
    <name type="scientific">Thermococcus kodakarensis (strain ATCC BAA-918 / JCM 12380 / KOD1)</name>
    <name type="common">Pyrococcus kodakaraensis (strain KOD1)</name>
    <dbReference type="NCBI Taxonomy" id="69014"/>
    <lineage>
        <taxon>Archaea</taxon>
        <taxon>Methanobacteriati</taxon>
        <taxon>Methanobacteriota</taxon>
        <taxon>Thermococci</taxon>
        <taxon>Thermococcales</taxon>
        <taxon>Thermococcaceae</taxon>
        <taxon>Thermococcus</taxon>
    </lineage>
</organism>
<dbReference type="PhylomeDB" id="Q5JF01"/>
<dbReference type="GO" id="GO:0016779">
    <property type="term" value="F:nucleotidyltransferase activity"/>
    <property type="evidence" value="ECO:0007669"/>
    <property type="project" value="InterPro"/>
</dbReference>
<dbReference type="Proteomes" id="UP000000536">
    <property type="component" value="Chromosome"/>
</dbReference>
<evidence type="ECO:0000313" key="2">
    <source>
        <dbReference type="EMBL" id="BAD84863.1"/>
    </source>
</evidence>
<evidence type="ECO:0000313" key="3">
    <source>
        <dbReference type="Proteomes" id="UP000000536"/>
    </source>
</evidence>
<dbReference type="AlphaFoldDB" id="Q5JF01"/>
<feature type="domain" description="Polymerase nucleotidyl transferase" evidence="1">
    <location>
        <begin position="17"/>
        <end position="93"/>
    </location>
</feature>
<dbReference type="InParanoid" id="Q5JF01"/>
<evidence type="ECO:0000259" key="1">
    <source>
        <dbReference type="Pfam" id="PF01909"/>
    </source>
</evidence>
<dbReference type="EMBL" id="AP006878">
    <property type="protein sequence ID" value="BAD84863.1"/>
    <property type="molecule type" value="Genomic_DNA"/>
</dbReference>
<sequence length="148" mass="17705">MISSNFQRWGKVVSMEELRRDFREFKDLCMGILLYGSHVKGEATGQSDVDVCLVKPKPGTYEKVLERLGGKYDVKVFEELPLYIQIDVIKNHRVIYGDELELSEYFYRFRKLWNDMEHRIRENRFESVREKVRLRRRAREKAKVLGKA</sequence>
<dbReference type="KEGG" id="tko:TK0674"/>
<dbReference type="InterPro" id="IPR002934">
    <property type="entry name" value="Polymerase_NTP_transf_dom"/>
</dbReference>
<keyword evidence="3" id="KW-1185">Reference proteome</keyword>
<dbReference type="eggNOG" id="arCOG02107">
    <property type="taxonomic scope" value="Archaea"/>
</dbReference>
<name>Q5JF01_THEKO</name>